<dbReference type="HOGENOM" id="CLU_684884_0_0_6"/>
<dbReference type="OrthoDB" id="5500612at2"/>
<dbReference type="Gene3D" id="3.60.10.10">
    <property type="entry name" value="Endonuclease/exonuclease/phosphatase"/>
    <property type="match status" value="1"/>
</dbReference>
<name>A0A0A7EJK5_9GAMM</name>
<protein>
    <recommendedName>
        <fullName evidence="4">Endonuclease/exonuclease/phosphatase domain-containing protein</fullName>
    </recommendedName>
</protein>
<reference evidence="2 3" key="1">
    <citation type="submission" date="2014-11" db="EMBL/GenBank/DDBJ databases">
        <title>Complete Genome Sequence of Pseudoalteromonas sp. Strain OCN003 Isolated from Kaneohe Bay, Oahu, Hawaii.</title>
        <authorList>
            <person name="Beurmann S."/>
            <person name="Videau P."/>
            <person name="Ushijima B."/>
            <person name="Smith A.M."/>
            <person name="Aeby G.S."/>
            <person name="Callahan S.M."/>
            <person name="Belcaid M."/>
        </authorList>
    </citation>
    <scope>NUCLEOTIDE SEQUENCE [LARGE SCALE GENOMIC DNA]</scope>
    <source>
        <strain evidence="2 3">OCN003</strain>
    </source>
</reference>
<dbReference type="RefSeq" id="WP_038642623.1">
    <property type="nucleotide sequence ID" value="NZ_CP009888.1"/>
</dbReference>
<dbReference type="AlphaFoldDB" id="A0A0A7EJK5"/>
<feature type="signal peptide" evidence="1">
    <location>
        <begin position="1"/>
        <end position="19"/>
    </location>
</feature>
<dbReference type="InterPro" id="IPR036691">
    <property type="entry name" value="Endo/exonu/phosph_ase_sf"/>
</dbReference>
<dbReference type="STRING" id="1348114.OM33_14080"/>
<dbReference type="EMBL" id="CP009888">
    <property type="protein sequence ID" value="AIY66112.1"/>
    <property type="molecule type" value="Genomic_DNA"/>
</dbReference>
<evidence type="ECO:0000313" key="2">
    <source>
        <dbReference type="EMBL" id="AIY66112.1"/>
    </source>
</evidence>
<gene>
    <name evidence="2" type="ORF">OM33_14080</name>
</gene>
<dbReference type="Proteomes" id="UP000030341">
    <property type="component" value="Chromosome 1"/>
</dbReference>
<dbReference type="InterPro" id="IPR035451">
    <property type="entry name" value="Ada-like_dom_sf"/>
</dbReference>
<feature type="chain" id="PRO_5002028027" description="Endonuclease/exonuclease/phosphatase domain-containing protein" evidence="1">
    <location>
        <begin position="20"/>
        <end position="402"/>
    </location>
</feature>
<sequence length="402" mass="45296">MKRIFILAFLVFFTSFTSAEKLNKEEGYIYIATFNVFKLGSVASKYTDSITTEQIPERITNLANVLAVGDFDLIALQEVAFGEGGERAVSDLINALKDKHGLEYRVVHSQHIGRGLMPEMISFLFDPNEVSPSQINNDSFTELIKIEGRDLVNSQWKAGHFDFNLISAHLAWGSEEDRIDGFKKINDILKKPSDFASDPDIIILGDFNRFGDGQESVKFIEYTQDKILAPNITIFDPAFNEKKSVRKKDIVGKGVPNDNPQLLSTTVAKNTYVYDAFIMTGDVREEFDGSTTQPIYGVDFGIIAFDEVGAFGYQQGAEKLKHNDLKVAFSDHRPLWMRFNVTKAANADEAQIAEQFFYTTPHGKRYHEKSCSTIQHSHSLKEWSDIEALASHGFRPCKVCLE</sequence>
<keyword evidence="1" id="KW-0732">Signal</keyword>
<evidence type="ECO:0000313" key="3">
    <source>
        <dbReference type="Proteomes" id="UP000030341"/>
    </source>
</evidence>
<dbReference type="SUPFAM" id="SSF57884">
    <property type="entry name" value="Ada DNA repair protein, N-terminal domain (N-Ada 10)"/>
    <property type="match status" value="1"/>
</dbReference>
<evidence type="ECO:0000256" key="1">
    <source>
        <dbReference type="SAM" id="SignalP"/>
    </source>
</evidence>
<dbReference type="Gene3D" id="3.40.10.10">
    <property type="entry name" value="DNA Methylphosphotriester Repair Domain"/>
    <property type="match status" value="1"/>
</dbReference>
<dbReference type="SUPFAM" id="SSF56219">
    <property type="entry name" value="DNase I-like"/>
    <property type="match status" value="1"/>
</dbReference>
<evidence type="ECO:0008006" key="4">
    <source>
        <dbReference type="Google" id="ProtNLM"/>
    </source>
</evidence>
<proteinExistence type="predicted"/>
<accession>A0A0A7EJK5</accession>
<keyword evidence="3" id="KW-1185">Reference proteome</keyword>
<organism evidence="2 3">
    <name type="scientific">Pseudoalteromonas piratica</name>
    <dbReference type="NCBI Taxonomy" id="1348114"/>
    <lineage>
        <taxon>Bacteria</taxon>
        <taxon>Pseudomonadati</taxon>
        <taxon>Pseudomonadota</taxon>
        <taxon>Gammaproteobacteria</taxon>
        <taxon>Alteromonadales</taxon>
        <taxon>Pseudoalteromonadaceae</taxon>
        <taxon>Pseudoalteromonas</taxon>
    </lineage>
</organism>
<dbReference type="KEGG" id="pseo:OM33_14080"/>